<dbReference type="Gene3D" id="3.20.20.80">
    <property type="entry name" value="Glycosidases"/>
    <property type="match status" value="1"/>
</dbReference>
<dbReference type="SUPFAM" id="SSF51445">
    <property type="entry name" value="(Trans)glycosidases"/>
    <property type="match status" value="1"/>
</dbReference>
<feature type="domain" description="Glycosyl hydrolase family 31 C-terminal" evidence="5">
    <location>
        <begin position="553"/>
        <end position="643"/>
    </location>
</feature>
<dbReference type="eggNOG" id="KOG1066">
    <property type="taxonomic scope" value="Eukaryota"/>
</dbReference>
<dbReference type="RefSeq" id="XP_005704468.1">
    <property type="nucleotide sequence ID" value="XM_005704411.1"/>
</dbReference>
<reference evidence="7" key="1">
    <citation type="journal article" date="2013" name="Science">
        <title>Gene transfer from bacteria and archaea facilitated evolution of an extremophilic eukaryote.</title>
        <authorList>
            <person name="Schonknecht G."/>
            <person name="Chen W.H."/>
            <person name="Ternes C.M."/>
            <person name="Barbier G.G."/>
            <person name="Shrestha R.P."/>
            <person name="Stanke M."/>
            <person name="Brautigam A."/>
            <person name="Baker B.J."/>
            <person name="Banfield J.F."/>
            <person name="Garavito R.M."/>
            <person name="Carr K."/>
            <person name="Wilkerson C."/>
            <person name="Rensing S.A."/>
            <person name="Gagneul D."/>
            <person name="Dickenson N.E."/>
            <person name="Oesterhelt C."/>
            <person name="Lercher M.J."/>
            <person name="Weber A.P."/>
        </authorList>
    </citation>
    <scope>NUCLEOTIDE SEQUENCE [LARGE SCALE GENOMIC DNA]</scope>
    <source>
        <strain evidence="7">074W</strain>
    </source>
</reference>
<dbReference type="CDD" id="cd06595">
    <property type="entry name" value="GH31_u1"/>
    <property type="match status" value="1"/>
</dbReference>
<dbReference type="OrthoDB" id="1334205at2759"/>
<dbReference type="GO" id="GO:0005975">
    <property type="term" value="P:carbohydrate metabolic process"/>
    <property type="evidence" value="ECO:0007669"/>
    <property type="project" value="InterPro"/>
</dbReference>
<evidence type="ECO:0000259" key="4">
    <source>
        <dbReference type="Pfam" id="PF17137"/>
    </source>
</evidence>
<sequence length="945" mass="110262">MDSSYPTLCSWLRDFSRNSVALKDSTFICNQGSTRFTFINDYVVRCELGKRLEQEYLFEDRSSFSFLNRNSGKKVSFQVQAIEEEKLFLETEFFKLSYKPQRDCNDFNGQLFIQLKGSENAQFCPCTVEQHSKHNLGGTCRTLDEANGWKVCNWKGQPIAPDVDLGIGMISSKGFVVVDDSNTPLFDESGWPISSSQRNNICDIYIFCYGSDYRKALQLFCQVSGRVPLIPRYILGNWWSRYWRYSEDELKMLIQQFEKYRLPFSVSILDMDWHIVDCKLHDFQVFGCHPGWTGYTWNRELFPNPAALIDWLHKKNLRVALNLHPADGVWPHEEVYHKFAISMGLSEKDIEKNKPIPFDITNPLFTENYFRLLHHTQEEENGVDFWWMDWQQGTKTSLEGVDPLFVLNHFHYLDHGREKSRRPFIFSRFPGLGGQRYPIGFSGDTHVTWNSLAFQPYFTATAANVGYFYWSHDIGGHFAGIEEPQLLVRWIQFGLFSPILRLHSNKNPYHSRHPWMYDVDILQACQNAMQQRHSFIPYLYTMAWRATQYCIALIEPMYYSHPNFANAYACPGQYWFGSELIVAPFVERIDFYSKHSRQVIWLPPSVAPWRNIYTGEAFEGNQWHIIYGRLEDIPVFGRPGAIIPLSRDEEVETDSYRFPIDNPCKLELVVIVGDNGSFQLLEDDGRVEPQVEYEKGACMTLLELKCESNRIEMNIAKAQGDVSSVPKQRDWKVTFLGVSTCLHITTYSNGSIISSTCQVVNEQRESISIFLENISIQYDIKIILEPIENNSIYSFRDRREEKIRQLLFCFHLNTVVKERIDNALDSLKKEPHRLDEISEQMLSNSQKRALLEYLTCCGCHCAWNARPHAPFVVWKTDDSCIECNLYWYSKKDGEKQPITWEENMNEMILWKQVSYQGRENIPSDWNLCMEYGNILSVVLDNECPF</sequence>
<dbReference type="KEGG" id="gsl:Gasu_44550"/>
<dbReference type="PANTHER" id="PTHR22762">
    <property type="entry name" value="ALPHA-GLUCOSIDASE"/>
    <property type="match status" value="1"/>
</dbReference>
<dbReference type="EMBL" id="KB454525">
    <property type="protein sequence ID" value="EME27948.1"/>
    <property type="molecule type" value="Genomic_DNA"/>
</dbReference>
<keyword evidence="7" id="KW-1185">Reference proteome</keyword>
<keyword evidence="2" id="KW-0326">Glycosidase</keyword>
<dbReference type="GO" id="GO:0090599">
    <property type="term" value="F:alpha-glucosidase activity"/>
    <property type="evidence" value="ECO:0007669"/>
    <property type="project" value="TreeGrafter"/>
</dbReference>
<evidence type="ECO:0000259" key="5">
    <source>
        <dbReference type="Pfam" id="PF21365"/>
    </source>
</evidence>
<accession>M2XWF8</accession>
<evidence type="ECO:0000259" key="3">
    <source>
        <dbReference type="Pfam" id="PF01055"/>
    </source>
</evidence>
<dbReference type="Pfam" id="PF21365">
    <property type="entry name" value="Glyco_hydro_31_3rd"/>
    <property type="match status" value="1"/>
</dbReference>
<dbReference type="STRING" id="130081.M2XWF8"/>
<evidence type="ECO:0000313" key="6">
    <source>
        <dbReference type="EMBL" id="EME27948.1"/>
    </source>
</evidence>
<evidence type="ECO:0000313" key="7">
    <source>
        <dbReference type="Proteomes" id="UP000030680"/>
    </source>
</evidence>
<proteinExistence type="inferred from homology"/>
<dbReference type="GO" id="GO:0006491">
    <property type="term" value="P:N-glycan processing"/>
    <property type="evidence" value="ECO:0007669"/>
    <property type="project" value="TreeGrafter"/>
</dbReference>
<dbReference type="OMA" id="FNTWHYG"/>
<organism evidence="6 7">
    <name type="scientific">Galdieria sulphuraria</name>
    <name type="common">Red alga</name>
    <dbReference type="NCBI Taxonomy" id="130081"/>
    <lineage>
        <taxon>Eukaryota</taxon>
        <taxon>Rhodophyta</taxon>
        <taxon>Bangiophyceae</taxon>
        <taxon>Galdieriales</taxon>
        <taxon>Galdieriaceae</taxon>
        <taxon>Galdieria</taxon>
    </lineage>
</organism>
<dbReference type="SUPFAM" id="SSF51011">
    <property type="entry name" value="Glycosyl hydrolase domain"/>
    <property type="match status" value="1"/>
</dbReference>
<evidence type="ECO:0000256" key="1">
    <source>
        <dbReference type="ARBA" id="ARBA00007806"/>
    </source>
</evidence>
<comment type="similarity">
    <text evidence="1 2">Belongs to the glycosyl hydrolase 31 family.</text>
</comment>
<gene>
    <name evidence="6" type="ORF">Gasu_44550</name>
</gene>
<name>M2XWF8_GALSU</name>
<evidence type="ECO:0000256" key="2">
    <source>
        <dbReference type="RuleBase" id="RU361185"/>
    </source>
</evidence>
<dbReference type="InterPro" id="IPR017853">
    <property type="entry name" value="GH"/>
</dbReference>
<dbReference type="Gramene" id="EME27948">
    <property type="protein sequence ID" value="EME27948"/>
    <property type="gene ID" value="Gasu_44550"/>
</dbReference>
<keyword evidence="2" id="KW-0378">Hydrolase</keyword>
<dbReference type="Proteomes" id="UP000030680">
    <property type="component" value="Unassembled WGS sequence"/>
</dbReference>
<dbReference type="AlphaFoldDB" id="M2XWF8"/>
<feature type="domain" description="DUF5110" evidence="4">
    <location>
        <begin position="666"/>
        <end position="737"/>
    </location>
</feature>
<dbReference type="Pfam" id="PF01055">
    <property type="entry name" value="Glyco_hydro_31_2nd"/>
    <property type="match status" value="1"/>
</dbReference>
<dbReference type="InterPro" id="IPR013780">
    <property type="entry name" value="Glyco_hydro_b"/>
</dbReference>
<dbReference type="InterPro" id="IPR048395">
    <property type="entry name" value="Glyco_hydro_31_C"/>
</dbReference>
<dbReference type="InterPro" id="IPR000322">
    <property type="entry name" value="Glyco_hydro_31_TIM"/>
</dbReference>
<dbReference type="Gene3D" id="2.60.40.1180">
    <property type="entry name" value="Golgi alpha-mannosidase II"/>
    <property type="match status" value="2"/>
</dbReference>
<dbReference type="GeneID" id="17086825"/>
<protein>
    <submittedName>
        <fullName evidence="6">Alpha-xylosidase</fullName>
    </submittedName>
</protein>
<dbReference type="InterPro" id="IPR033403">
    <property type="entry name" value="DUF5110"/>
</dbReference>
<dbReference type="Pfam" id="PF17137">
    <property type="entry name" value="DUF5110"/>
    <property type="match status" value="1"/>
</dbReference>
<dbReference type="PANTHER" id="PTHR22762:SF89">
    <property type="entry name" value="ALPHA-XYLOSIDASE"/>
    <property type="match status" value="1"/>
</dbReference>
<feature type="domain" description="Glycoside hydrolase family 31 TIM barrel" evidence="3">
    <location>
        <begin position="228"/>
        <end position="542"/>
    </location>
</feature>